<dbReference type="STRING" id="1169540.A0A0G4FJB9"/>
<dbReference type="PANTHER" id="PTHR43475:SF1">
    <property type="entry name" value="METHYLTHIORIBOSE-1-PHOSPHATE ISOMERASE"/>
    <property type="match status" value="1"/>
</dbReference>
<sequence length="412" mass="44087">MNGKGEDEVFTMKWIQKGDSARLQLLDQSDLPASVSYVDLHNAKEVAESIRSMKVRGAPAIGCAAAYGMALECLLIAKEEPSVSGSTLKDKLQDTKKAMDEARPTAVNLMYATARIVEVVDTILNIREDASAALISECIVDEAQRIFNEDVENNKRLGSHGVATIDQDVAPMRASKAAKTEGATATNGPAERLNLIHHCNTGALATAGHGTALGVIFSLSQAGKNLHVYVDETRPRLQGAKLTCWELRESRIPHHLIVDGASGLLMYQGKVDAVVFGADRVAANGDVANKIGTFNLAMAAHAHGIPVYACVPTSTIDLTIPTGQDIVIEERSSDEILRVSGGASIAPDGTQVFNPAFDVTPARFLTGIITEEGTLKPPFGANLKEAKEKALQREKDNRQKSLLAIQQKLSAK</sequence>
<comment type="catalytic activity">
    <reaction evidence="2">
        <text>5-(methylsulfanyl)-alpha-D-ribose 1-phosphate = 5-(methylsulfanyl)-D-ribulose 1-phosphate</text>
        <dbReference type="Rhea" id="RHEA:19989"/>
        <dbReference type="ChEBI" id="CHEBI:58533"/>
        <dbReference type="ChEBI" id="CHEBI:58548"/>
        <dbReference type="EC" id="5.3.1.23"/>
    </reaction>
</comment>
<dbReference type="InParanoid" id="A0A0G4FJB9"/>
<dbReference type="EC" id="5.3.1.23" evidence="2"/>
<keyword evidence="2" id="KW-0963">Cytoplasm</keyword>
<comment type="similarity">
    <text evidence="2">Belongs to the eIF-2B alpha/beta/delta subunits family. MtnA subfamily.</text>
</comment>
<dbReference type="Gene3D" id="3.40.50.10470">
    <property type="entry name" value="Translation initiation factor eif-2b, domain 2"/>
    <property type="match status" value="1"/>
</dbReference>
<keyword evidence="4" id="KW-1185">Reference proteome</keyword>
<dbReference type="InterPro" id="IPR011559">
    <property type="entry name" value="Initiation_fac_2B_a/b/d"/>
</dbReference>
<dbReference type="GO" id="GO:0046523">
    <property type="term" value="F:S-methyl-5-thioribose-1-phosphate isomerase activity"/>
    <property type="evidence" value="ECO:0007669"/>
    <property type="project" value="UniProtKB-UniRule"/>
</dbReference>
<dbReference type="FunFam" id="3.40.50.10470:FF:000006">
    <property type="entry name" value="Methylthioribose-1-phosphate isomerase"/>
    <property type="match status" value="1"/>
</dbReference>
<comment type="subcellular location">
    <subcellularLocation>
        <location evidence="2">Cytoplasm</location>
    </subcellularLocation>
    <subcellularLocation>
        <location evidence="2">Nucleus</location>
    </subcellularLocation>
</comment>
<dbReference type="InterPro" id="IPR027363">
    <property type="entry name" value="M1Pi_N"/>
</dbReference>
<dbReference type="OMA" id="RLWVDET"/>
<dbReference type="NCBIfam" id="TIGR00524">
    <property type="entry name" value="eIF-2B_rel"/>
    <property type="match status" value="1"/>
</dbReference>
<dbReference type="GO" id="GO:0005634">
    <property type="term" value="C:nucleus"/>
    <property type="evidence" value="ECO:0007669"/>
    <property type="project" value="UniProtKB-SubCell"/>
</dbReference>
<evidence type="ECO:0000313" key="3">
    <source>
        <dbReference type="EMBL" id="CEM13172.1"/>
    </source>
</evidence>
<dbReference type="FunFam" id="1.20.120.420:FF:000003">
    <property type="entry name" value="Methylthioribose-1-phosphate isomerase"/>
    <property type="match status" value="1"/>
</dbReference>
<evidence type="ECO:0000256" key="1">
    <source>
        <dbReference type="ARBA" id="ARBA00023235"/>
    </source>
</evidence>
<keyword evidence="2" id="KW-0539">Nucleus</keyword>
<dbReference type="OrthoDB" id="2461at2759"/>
<dbReference type="PANTHER" id="PTHR43475">
    <property type="entry name" value="METHYLTHIORIBOSE-1-PHOSPHATE ISOMERASE"/>
    <property type="match status" value="1"/>
</dbReference>
<dbReference type="NCBIfam" id="NF004326">
    <property type="entry name" value="PRK05720.1"/>
    <property type="match status" value="1"/>
</dbReference>
<dbReference type="EMBL" id="CDMY01000445">
    <property type="protein sequence ID" value="CEM13172.1"/>
    <property type="molecule type" value="Genomic_DNA"/>
</dbReference>
<reference evidence="3 4" key="1">
    <citation type="submission" date="2014-11" db="EMBL/GenBank/DDBJ databases">
        <authorList>
            <person name="Zhu J."/>
            <person name="Qi W."/>
            <person name="Song R."/>
        </authorList>
    </citation>
    <scope>NUCLEOTIDE SEQUENCE [LARGE SCALE GENOMIC DNA]</scope>
</reference>
<feature type="site" description="Transition state stabilizer" evidence="2">
    <location>
        <position position="199"/>
    </location>
</feature>
<dbReference type="InterPro" id="IPR042529">
    <property type="entry name" value="IF_2B-like_C"/>
</dbReference>
<keyword evidence="1 2" id="KW-0413">Isomerase</keyword>
<proteinExistence type="inferred from homology"/>
<feature type="active site" description="Proton donor" evidence="2">
    <location>
        <position position="279"/>
    </location>
</feature>
<dbReference type="UniPathway" id="UPA00904">
    <property type="reaction ID" value="UER00874"/>
</dbReference>
<dbReference type="AlphaFoldDB" id="A0A0G4FJB9"/>
<dbReference type="GO" id="GO:0005737">
    <property type="term" value="C:cytoplasm"/>
    <property type="evidence" value="ECO:0007669"/>
    <property type="project" value="UniProtKB-SubCell"/>
</dbReference>
<comment type="pathway">
    <text evidence="2">Amino-acid biosynthesis; L-methionine biosynthesis via salvage pathway; L-methionine from S-methyl-5-thio-alpha-D-ribose 1-phosphate: step 1/6.</text>
</comment>
<keyword evidence="2" id="KW-0486">Methionine biosynthesis</keyword>
<name>A0A0G4FJB9_VITBC</name>
<comment type="function">
    <text evidence="2">Catalyzes the interconversion of methylthioribose-1-phosphate (MTR-1-P) into methylthioribulose-1-phosphate (MTRu-1-P).</text>
</comment>
<gene>
    <name evidence="3" type="ORF">Vbra_5883</name>
</gene>
<dbReference type="HAMAP" id="MF_01678">
    <property type="entry name" value="Salvage_MtnA"/>
    <property type="match status" value="1"/>
</dbReference>
<dbReference type="NCBIfam" id="TIGR00512">
    <property type="entry name" value="salvage_mtnA"/>
    <property type="match status" value="1"/>
</dbReference>
<dbReference type="SUPFAM" id="SSF100950">
    <property type="entry name" value="NagB/RpiA/CoA transferase-like"/>
    <property type="match status" value="1"/>
</dbReference>
<evidence type="ECO:0000256" key="2">
    <source>
        <dbReference type="HAMAP-Rule" id="MF_03119"/>
    </source>
</evidence>
<keyword evidence="2" id="KW-0028">Amino-acid biosynthesis</keyword>
<dbReference type="VEuPathDB" id="CryptoDB:Vbra_5883"/>
<protein>
    <recommendedName>
        <fullName evidence="2">Methylthioribose-1-phosphate isomerase</fullName>
        <shortName evidence="2">M1Pi</shortName>
        <shortName evidence="2">MTR-1-P isomerase</shortName>
        <ecNumber evidence="2">5.3.1.23</ecNumber>
    </recommendedName>
    <alternativeName>
        <fullName evidence="2">S-methyl-5-thioribose-1-phosphate isomerase</fullName>
    </alternativeName>
    <alternativeName>
        <fullName evidence="2">Translation initiation factor eIF-2B subunit alpha/beta/delta-like protein</fullName>
    </alternativeName>
</protein>
<dbReference type="InterPro" id="IPR005251">
    <property type="entry name" value="IF-M1Pi"/>
</dbReference>
<dbReference type="InterPro" id="IPR037171">
    <property type="entry name" value="NagB/RpiA_transferase-like"/>
</dbReference>
<accession>A0A0G4FJB9</accession>
<dbReference type="Pfam" id="PF01008">
    <property type="entry name" value="IF-2B"/>
    <property type="match status" value="1"/>
</dbReference>
<evidence type="ECO:0000313" key="4">
    <source>
        <dbReference type="Proteomes" id="UP000041254"/>
    </source>
</evidence>
<dbReference type="GO" id="GO:0019509">
    <property type="term" value="P:L-methionine salvage from methylthioadenosine"/>
    <property type="evidence" value="ECO:0007669"/>
    <property type="project" value="UniProtKB-UniRule"/>
</dbReference>
<dbReference type="Gene3D" id="1.20.120.420">
    <property type="entry name" value="translation initiation factor eif-2b, domain 1"/>
    <property type="match status" value="1"/>
</dbReference>
<dbReference type="Proteomes" id="UP000041254">
    <property type="component" value="Unassembled WGS sequence"/>
</dbReference>
<organism evidence="3 4">
    <name type="scientific">Vitrella brassicaformis (strain CCMP3155)</name>
    <dbReference type="NCBI Taxonomy" id="1169540"/>
    <lineage>
        <taxon>Eukaryota</taxon>
        <taxon>Sar</taxon>
        <taxon>Alveolata</taxon>
        <taxon>Colpodellida</taxon>
        <taxon>Vitrellaceae</taxon>
        <taxon>Vitrella</taxon>
    </lineage>
</organism>
<dbReference type="InterPro" id="IPR000649">
    <property type="entry name" value="IF-2B-related"/>
</dbReference>